<dbReference type="Proteomes" id="UP000070427">
    <property type="component" value="Unassembled WGS sequence"/>
</dbReference>
<dbReference type="RefSeq" id="WP_066351917.1">
    <property type="nucleotide sequence ID" value="NZ_LOED01000004.1"/>
</dbReference>
<name>A0A140LCE1_9FIRM</name>
<dbReference type="InterPro" id="IPR023804">
    <property type="entry name" value="DUF3792_TM"/>
</dbReference>
<feature type="transmembrane region" description="Helical" evidence="1">
    <location>
        <begin position="102"/>
        <end position="125"/>
    </location>
</feature>
<accession>A0A140LCE1</accession>
<feature type="transmembrane region" description="Helical" evidence="1">
    <location>
        <begin position="76"/>
        <end position="96"/>
    </location>
</feature>
<sequence length="127" mass="13794">MKNSTVTRRFSFSKVVVGILNAYIITLFLILALSIILYFSSLSEDIIPKAVTAVGALSIALSSFKATRDLDYGGWLHGGFIGLFYVAFIMIMRFFVTNGAGYDLSIMFDLIIGFLIGAFAGAIGVNM</sequence>
<keyword evidence="3" id="KW-1185">Reference proteome</keyword>
<evidence type="ECO:0008006" key="4">
    <source>
        <dbReference type="Google" id="ProtNLM"/>
    </source>
</evidence>
<reference evidence="2 3" key="1">
    <citation type="submission" date="2015-12" db="EMBL/GenBank/DDBJ databases">
        <title>Draft genome sequnece of Fervidicola ferrireducens strain Y170.</title>
        <authorList>
            <person name="Patel B.K."/>
        </authorList>
    </citation>
    <scope>NUCLEOTIDE SEQUENCE [LARGE SCALE GENOMIC DNA]</scope>
    <source>
        <strain evidence="2 3">Y170</strain>
    </source>
</reference>
<comment type="caution">
    <text evidence="2">The sequence shown here is derived from an EMBL/GenBank/DDBJ whole genome shotgun (WGS) entry which is preliminary data.</text>
</comment>
<keyword evidence="1" id="KW-1133">Transmembrane helix</keyword>
<gene>
    <name evidence="2" type="ORF">AN618_06080</name>
</gene>
<organism evidence="2 3">
    <name type="scientific">Fervidicola ferrireducens</name>
    <dbReference type="NCBI Taxonomy" id="520764"/>
    <lineage>
        <taxon>Bacteria</taxon>
        <taxon>Bacillati</taxon>
        <taxon>Bacillota</taxon>
        <taxon>Clostridia</taxon>
        <taxon>Thermosediminibacterales</taxon>
        <taxon>Thermosediminibacteraceae</taxon>
        <taxon>Fervidicola</taxon>
    </lineage>
</organism>
<dbReference type="Pfam" id="PF12670">
    <property type="entry name" value="DUF3792"/>
    <property type="match status" value="1"/>
</dbReference>
<evidence type="ECO:0000256" key="1">
    <source>
        <dbReference type="SAM" id="Phobius"/>
    </source>
</evidence>
<dbReference type="NCBIfam" id="TIGR04086">
    <property type="entry name" value="TIGR04086_membr"/>
    <property type="match status" value="1"/>
</dbReference>
<keyword evidence="1" id="KW-0472">Membrane</keyword>
<dbReference type="OrthoDB" id="2381657at2"/>
<dbReference type="FunCoup" id="A0A140LCE1">
    <property type="interactions" value="45"/>
</dbReference>
<dbReference type="EMBL" id="LOED01000004">
    <property type="protein sequence ID" value="KXG78216.1"/>
    <property type="molecule type" value="Genomic_DNA"/>
</dbReference>
<dbReference type="InParanoid" id="A0A140LCE1"/>
<dbReference type="AlphaFoldDB" id="A0A140LCE1"/>
<keyword evidence="1" id="KW-0812">Transmembrane</keyword>
<protein>
    <recommendedName>
        <fullName evidence="4">TIGR04086 family membrane protein</fullName>
    </recommendedName>
</protein>
<feature type="transmembrane region" description="Helical" evidence="1">
    <location>
        <begin position="12"/>
        <end position="40"/>
    </location>
</feature>
<proteinExistence type="predicted"/>
<dbReference type="STRING" id="520764.AN618_06080"/>
<evidence type="ECO:0000313" key="2">
    <source>
        <dbReference type="EMBL" id="KXG78216.1"/>
    </source>
</evidence>
<evidence type="ECO:0000313" key="3">
    <source>
        <dbReference type="Proteomes" id="UP000070427"/>
    </source>
</evidence>